<gene>
    <name evidence="6" type="ORF">Ari01nite_73690</name>
</gene>
<evidence type="ECO:0000256" key="2">
    <source>
        <dbReference type="ARBA" id="ARBA00022729"/>
    </source>
</evidence>
<keyword evidence="2" id="KW-0732">Signal</keyword>
<organism evidence="6 7">
    <name type="scientific">Paractinoplanes rishiriensis</name>
    <dbReference type="NCBI Taxonomy" id="1050105"/>
    <lineage>
        <taxon>Bacteria</taxon>
        <taxon>Bacillati</taxon>
        <taxon>Actinomycetota</taxon>
        <taxon>Actinomycetes</taxon>
        <taxon>Micromonosporales</taxon>
        <taxon>Micromonosporaceae</taxon>
        <taxon>Paractinoplanes</taxon>
    </lineage>
</organism>
<evidence type="ECO:0000256" key="4">
    <source>
        <dbReference type="ARBA" id="ARBA00023139"/>
    </source>
</evidence>
<dbReference type="Proteomes" id="UP000636960">
    <property type="component" value="Unassembled WGS sequence"/>
</dbReference>
<keyword evidence="7" id="KW-1185">Reference proteome</keyword>
<reference evidence="6" key="1">
    <citation type="submission" date="2021-01" db="EMBL/GenBank/DDBJ databases">
        <title>Whole genome shotgun sequence of Actinoplanes rishiriensis NBRC 108556.</title>
        <authorList>
            <person name="Komaki H."/>
            <person name="Tamura T."/>
        </authorList>
    </citation>
    <scope>NUCLEOTIDE SEQUENCE</scope>
    <source>
        <strain evidence="6">NBRC 108556</strain>
    </source>
</reference>
<dbReference type="Gene3D" id="3.40.190.10">
    <property type="entry name" value="Periplasmic binding protein-like II"/>
    <property type="match status" value="2"/>
</dbReference>
<keyword evidence="5" id="KW-0449">Lipoprotein</keyword>
<dbReference type="EMBL" id="BOMV01000077">
    <property type="protein sequence ID" value="GIE99904.1"/>
    <property type="molecule type" value="Genomic_DNA"/>
</dbReference>
<name>A0A919K738_9ACTN</name>
<comment type="caution">
    <text evidence="6">The sequence shown here is derived from an EMBL/GenBank/DDBJ whole genome shotgun (WGS) entry which is preliminary data.</text>
</comment>
<dbReference type="InterPro" id="IPR050490">
    <property type="entry name" value="Bact_solute-bd_prot1"/>
</dbReference>
<proteinExistence type="predicted"/>
<evidence type="ECO:0000313" key="6">
    <source>
        <dbReference type="EMBL" id="GIE99904.1"/>
    </source>
</evidence>
<dbReference type="PROSITE" id="PS51318">
    <property type="entry name" value="TAT"/>
    <property type="match status" value="1"/>
</dbReference>
<evidence type="ECO:0000313" key="7">
    <source>
        <dbReference type="Proteomes" id="UP000636960"/>
    </source>
</evidence>
<evidence type="ECO:0000256" key="3">
    <source>
        <dbReference type="ARBA" id="ARBA00023136"/>
    </source>
</evidence>
<dbReference type="InterPro" id="IPR006059">
    <property type="entry name" value="SBP"/>
</dbReference>
<dbReference type="AlphaFoldDB" id="A0A919K738"/>
<dbReference type="Pfam" id="PF01547">
    <property type="entry name" value="SBP_bac_1"/>
    <property type="match status" value="1"/>
</dbReference>
<accession>A0A919K738</accession>
<keyword evidence="3" id="KW-0472">Membrane</keyword>
<evidence type="ECO:0000256" key="1">
    <source>
        <dbReference type="ARBA" id="ARBA00022475"/>
    </source>
</evidence>
<evidence type="ECO:0000256" key="5">
    <source>
        <dbReference type="ARBA" id="ARBA00023288"/>
    </source>
</evidence>
<keyword evidence="4" id="KW-0564">Palmitate</keyword>
<keyword evidence="1" id="KW-1003">Cell membrane</keyword>
<sequence length="441" mass="47201">MTLAGLKMIDRRRFLGLGATVAGVAMVAGCTGSAGQETNAGGEITGEITVLTNRTDLAGTALPAYAKKFEAKYPGTKVSFEAVTNYEGDVTTQLSSGEYGDVLLIPNTVAVHQLGQFFEPLGGIDELKTRYRFTDEKAFDGQVYGISLGGVANGLVVNRRVWGLAGVTAPPTTPDEFLAGLRAIKDKTEAVPFYTNYKDGWPLSFFNSQRAILADPAINEKFPADPAPWQPGKVAYLADGLLFDLVAGGLNEKDPLTTNWEGSKPMIATGKVATMLLGSWAVPQMRDAAKAAGADPADIVFWPFPYRTGGKFHARIEGDYKAGVSSTSKNKATARAWLDWFVAESGFAADQQAIPTVVGQPLPTALKDFQDTGVELLELPAATTNAGKEDEIIKESEIDLAGNIYRQKLVDIARGAAKGDKASYFAELNKRWGAAQSRVMK</sequence>
<protein>
    <submittedName>
        <fullName evidence="6">Sugar ABC transporter substrate-binding protein</fullName>
    </submittedName>
</protein>
<dbReference type="InterPro" id="IPR006311">
    <property type="entry name" value="TAT_signal"/>
</dbReference>
<dbReference type="SUPFAM" id="SSF53850">
    <property type="entry name" value="Periplasmic binding protein-like II"/>
    <property type="match status" value="1"/>
</dbReference>
<dbReference type="PANTHER" id="PTHR43649:SF33">
    <property type="entry name" value="POLYGALACTURONAN_RHAMNOGALACTURONAN-BINDING PROTEIN YTCQ"/>
    <property type="match status" value="1"/>
</dbReference>
<dbReference type="PROSITE" id="PS51257">
    <property type="entry name" value="PROKAR_LIPOPROTEIN"/>
    <property type="match status" value="1"/>
</dbReference>
<dbReference type="PANTHER" id="PTHR43649">
    <property type="entry name" value="ARABINOSE-BINDING PROTEIN-RELATED"/>
    <property type="match status" value="1"/>
</dbReference>